<reference evidence="1" key="1">
    <citation type="submission" date="2020-05" db="EMBL/GenBank/DDBJ databases">
        <authorList>
            <person name="Chiriac C."/>
            <person name="Salcher M."/>
            <person name="Ghai R."/>
            <person name="Kavagutti S V."/>
        </authorList>
    </citation>
    <scope>NUCLEOTIDE SEQUENCE</scope>
</reference>
<gene>
    <name evidence="1" type="ORF">UFOPK1722_01900</name>
</gene>
<organism evidence="1">
    <name type="scientific">freshwater metagenome</name>
    <dbReference type="NCBI Taxonomy" id="449393"/>
    <lineage>
        <taxon>unclassified sequences</taxon>
        <taxon>metagenomes</taxon>
        <taxon>ecological metagenomes</taxon>
    </lineage>
</organism>
<name>A0A6J6G993_9ZZZZ</name>
<evidence type="ECO:0000313" key="1">
    <source>
        <dbReference type="EMBL" id="CAB4596013.1"/>
    </source>
</evidence>
<dbReference type="EMBL" id="CAEZTS010000236">
    <property type="protein sequence ID" value="CAB4596013.1"/>
    <property type="molecule type" value="Genomic_DNA"/>
</dbReference>
<sequence>MLSWSGKAHGVTVDLPTLTVGVDHAEVLLEFARVATSPAGDDDELVRVRTALVEALGESVMVDAAAVVANFEMMTRLAEGTGSVLHNMASVRAGTAVGADGFKHHG</sequence>
<protein>
    <submittedName>
        <fullName evidence="1">Unannotated protein</fullName>
    </submittedName>
</protein>
<accession>A0A6J6G993</accession>
<dbReference type="AlphaFoldDB" id="A0A6J6G993"/>
<proteinExistence type="predicted"/>